<dbReference type="AlphaFoldDB" id="A0A7W4VTN8"/>
<accession>A0A7W4VTN8</accession>
<comment type="caution">
    <text evidence="8">The sequence shown here is derived from an EMBL/GenBank/DDBJ whole genome shotgun (WGS) entry which is preliminary data.</text>
</comment>
<evidence type="ECO:0000256" key="4">
    <source>
        <dbReference type="ARBA" id="ARBA00022982"/>
    </source>
</evidence>
<dbReference type="InterPro" id="IPR051269">
    <property type="entry name" value="Fe-S_cluster_ET"/>
</dbReference>
<evidence type="ECO:0000256" key="2">
    <source>
        <dbReference type="ARBA" id="ARBA00022448"/>
    </source>
</evidence>
<dbReference type="PANTHER" id="PTHR36923:SF3">
    <property type="entry name" value="FERREDOXIN"/>
    <property type="match status" value="1"/>
</dbReference>
<dbReference type="Pfam" id="PF13459">
    <property type="entry name" value="Fer4_15"/>
    <property type="match status" value="1"/>
</dbReference>
<dbReference type="GO" id="GO:0051538">
    <property type="term" value="F:3 iron, 4 sulfur cluster binding"/>
    <property type="evidence" value="ECO:0007669"/>
    <property type="project" value="UniProtKB-KW"/>
</dbReference>
<dbReference type="PANTHER" id="PTHR36923">
    <property type="entry name" value="FERREDOXIN"/>
    <property type="match status" value="1"/>
</dbReference>
<proteinExistence type="predicted"/>
<name>A0A7W4VTN8_9ACTN</name>
<dbReference type="Proteomes" id="UP000589626">
    <property type="component" value="Unassembled WGS sequence"/>
</dbReference>
<evidence type="ECO:0000256" key="6">
    <source>
        <dbReference type="ARBA" id="ARBA00023014"/>
    </source>
</evidence>
<comment type="cofactor">
    <cofactor evidence="1">
        <name>[3Fe-4S] cluster</name>
        <dbReference type="ChEBI" id="CHEBI:21137"/>
    </cofactor>
</comment>
<keyword evidence="2" id="KW-0813">Transport</keyword>
<protein>
    <submittedName>
        <fullName evidence="8">Ferredoxin</fullName>
    </submittedName>
</protein>
<dbReference type="EMBL" id="JACHWR010000001">
    <property type="protein sequence ID" value="MBB3041529.1"/>
    <property type="molecule type" value="Genomic_DNA"/>
</dbReference>
<keyword evidence="7" id="KW-0003">3Fe-4S</keyword>
<organism evidence="8 9">
    <name type="scientific">Nocardioides soli</name>
    <dbReference type="NCBI Taxonomy" id="1036020"/>
    <lineage>
        <taxon>Bacteria</taxon>
        <taxon>Bacillati</taxon>
        <taxon>Actinomycetota</taxon>
        <taxon>Actinomycetes</taxon>
        <taxon>Propionibacteriales</taxon>
        <taxon>Nocardioidaceae</taxon>
        <taxon>Nocardioides</taxon>
    </lineage>
</organism>
<dbReference type="RefSeq" id="WP_183591419.1">
    <property type="nucleotide sequence ID" value="NZ_JACHWR010000001.1"/>
</dbReference>
<sequence length="64" mass="6874">MKASIDSSRCEGRKYCARFAPSVFDVDEWGYGRVTATGDLTDAQLADAQTALTSCPEQAISLTP</sequence>
<reference evidence="8 9" key="1">
    <citation type="submission" date="2020-08" db="EMBL/GenBank/DDBJ databases">
        <title>Sequencing the genomes of 1000 actinobacteria strains.</title>
        <authorList>
            <person name="Klenk H.-P."/>
        </authorList>
    </citation>
    <scope>NUCLEOTIDE SEQUENCE [LARGE SCALE GENOMIC DNA]</scope>
    <source>
        <strain evidence="8 9">DSM 105498</strain>
    </source>
</reference>
<gene>
    <name evidence="8" type="ORF">FHU40_001330</name>
</gene>
<dbReference type="Gene3D" id="3.30.70.20">
    <property type="match status" value="1"/>
</dbReference>
<dbReference type="GO" id="GO:0046872">
    <property type="term" value="F:metal ion binding"/>
    <property type="evidence" value="ECO:0007669"/>
    <property type="project" value="UniProtKB-KW"/>
</dbReference>
<evidence type="ECO:0000256" key="1">
    <source>
        <dbReference type="ARBA" id="ARBA00001927"/>
    </source>
</evidence>
<keyword evidence="9" id="KW-1185">Reference proteome</keyword>
<evidence type="ECO:0000256" key="3">
    <source>
        <dbReference type="ARBA" id="ARBA00022723"/>
    </source>
</evidence>
<evidence type="ECO:0000256" key="5">
    <source>
        <dbReference type="ARBA" id="ARBA00023004"/>
    </source>
</evidence>
<keyword evidence="6" id="KW-0411">Iron-sulfur</keyword>
<dbReference type="SUPFAM" id="SSF54862">
    <property type="entry name" value="4Fe-4S ferredoxins"/>
    <property type="match status" value="1"/>
</dbReference>
<evidence type="ECO:0000313" key="9">
    <source>
        <dbReference type="Proteomes" id="UP000589626"/>
    </source>
</evidence>
<keyword evidence="4" id="KW-0249">Electron transport</keyword>
<keyword evidence="5" id="KW-0408">Iron</keyword>
<evidence type="ECO:0000313" key="8">
    <source>
        <dbReference type="EMBL" id="MBB3041529.1"/>
    </source>
</evidence>
<evidence type="ECO:0000256" key="7">
    <source>
        <dbReference type="ARBA" id="ARBA00023291"/>
    </source>
</evidence>
<keyword evidence="3" id="KW-0479">Metal-binding</keyword>